<gene>
    <name evidence="2" type="ORF">Ddye_013204</name>
</gene>
<dbReference type="EMBL" id="JANJYI010000004">
    <property type="protein sequence ID" value="KAK2653348.1"/>
    <property type="molecule type" value="Genomic_DNA"/>
</dbReference>
<dbReference type="Proteomes" id="UP001280121">
    <property type="component" value="Unassembled WGS sequence"/>
</dbReference>
<protein>
    <recommendedName>
        <fullName evidence="1">Myb/SANT-like domain-containing protein</fullName>
    </recommendedName>
</protein>
<comment type="caution">
    <text evidence="2">The sequence shown here is derived from an EMBL/GenBank/DDBJ whole genome shotgun (WGS) entry which is preliminary data.</text>
</comment>
<dbReference type="InterPro" id="IPR024752">
    <property type="entry name" value="Myb/SANT-like_dom"/>
</dbReference>
<accession>A0AAD9X643</accession>
<dbReference type="PANTHER" id="PTHR31704:SF37">
    <property type="entry name" value="HEAT SHOCK PROTEIN"/>
    <property type="match status" value="1"/>
</dbReference>
<reference evidence="2" key="1">
    <citation type="journal article" date="2023" name="Plant J.">
        <title>Genome sequences and population genomics provide insights into the demographic history, inbreeding, and mutation load of two 'living fossil' tree species of Dipteronia.</title>
        <authorList>
            <person name="Feng Y."/>
            <person name="Comes H.P."/>
            <person name="Chen J."/>
            <person name="Zhu S."/>
            <person name="Lu R."/>
            <person name="Zhang X."/>
            <person name="Li P."/>
            <person name="Qiu J."/>
            <person name="Olsen K.M."/>
            <person name="Qiu Y."/>
        </authorList>
    </citation>
    <scope>NUCLEOTIDE SEQUENCE</scope>
    <source>
        <strain evidence="2">KIB01</strain>
    </source>
</reference>
<proteinExistence type="predicted"/>
<dbReference type="Pfam" id="PF12776">
    <property type="entry name" value="Myb_DNA-bind_3"/>
    <property type="match status" value="1"/>
</dbReference>
<name>A0AAD9X643_9ROSI</name>
<evidence type="ECO:0000259" key="1">
    <source>
        <dbReference type="Pfam" id="PF12776"/>
    </source>
</evidence>
<feature type="domain" description="Myb/SANT-like" evidence="1">
    <location>
        <begin position="19"/>
        <end position="81"/>
    </location>
</feature>
<keyword evidence="3" id="KW-1185">Reference proteome</keyword>
<evidence type="ECO:0000313" key="3">
    <source>
        <dbReference type="Proteomes" id="UP001280121"/>
    </source>
</evidence>
<sequence>MFCLLLWSKVVVQRLILLWDNLVKNFNKTTGKEYNKVQLKNRWDTLKSDWKLWRDLVGKETGLGWNAKLKTIDASEEWWHRKLQVHHNAAKIRKDGIDPTMMEKLDRMFMNTTATGDHAWVPSSGVLPSDSSNTDTIQVESTANSDESIPVDVTQEVESVKKDFVLHILRHGVGNRLEQERFQHYGEKVSRYVGQVLDIVCCMAMDIIKPQDFNFRDIPQEILTESTYMPHFKDFIGVIDGTHIPVSISPEDQIPYIGRKEIPTQNIMMHN</sequence>
<dbReference type="AlphaFoldDB" id="A0AAD9X643"/>
<organism evidence="2 3">
    <name type="scientific">Dipteronia dyeriana</name>
    <dbReference type="NCBI Taxonomy" id="168575"/>
    <lineage>
        <taxon>Eukaryota</taxon>
        <taxon>Viridiplantae</taxon>
        <taxon>Streptophyta</taxon>
        <taxon>Embryophyta</taxon>
        <taxon>Tracheophyta</taxon>
        <taxon>Spermatophyta</taxon>
        <taxon>Magnoliopsida</taxon>
        <taxon>eudicotyledons</taxon>
        <taxon>Gunneridae</taxon>
        <taxon>Pentapetalae</taxon>
        <taxon>rosids</taxon>
        <taxon>malvids</taxon>
        <taxon>Sapindales</taxon>
        <taxon>Sapindaceae</taxon>
        <taxon>Hippocastanoideae</taxon>
        <taxon>Acereae</taxon>
        <taxon>Dipteronia</taxon>
    </lineage>
</organism>
<dbReference type="PANTHER" id="PTHR31704">
    <property type="entry name" value="MYB/SANT-LIKE DNA-BINDING DOMAIN PROTEIN-RELATED"/>
    <property type="match status" value="1"/>
</dbReference>
<evidence type="ECO:0000313" key="2">
    <source>
        <dbReference type="EMBL" id="KAK2653348.1"/>
    </source>
</evidence>